<dbReference type="FunFam" id="3.40.50.1000:FF:000236">
    <property type="entry name" value="Phosphoserine phosphatase"/>
    <property type="match status" value="1"/>
</dbReference>
<keyword evidence="6" id="KW-0479">Metal-binding</keyword>
<dbReference type="InterPro" id="IPR050582">
    <property type="entry name" value="HAD-like_SerB"/>
</dbReference>
<accession>A0A0E3LBT6</accession>
<comment type="pathway">
    <text evidence="2">Amino-acid biosynthesis; L-serine biosynthesis; L-serine from 3-phospho-D-glycerate: step 3/3.</text>
</comment>
<keyword evidence="7 12" id="KW-0378">Hydrolase</keyword>
<dbReference type="SUPFAM" id="SSF56784">
    <property type="entry name" value="HAD-like"/>
    <property type="match status" value="1"/>
</dbReference>
<evidence type="ECO:0000256" key="2">
    <source>
        <dbReference type="ARBA" id="ARBA00005135"/>
    </source>
</evidence>
<dbReference type="InterPro" id="IPR036412">
    <property type="entry name" value="HAD-like_sf"/>
</dbReference>
<dbReference type="GO" id="GO:0036424">
    <property type="term" value="F:L-phosphoserine phosphatase activity"/>
    <property type="evidence" value="ECO:0007669"/>
    <property type="project" value="InterPro"/>
</dbReference>
<evidence type="ECO:0000256" key="3">
    <source>
        <dbReference type="ARBA" id="ARBA00009184"/>
    </source>
</evidence>
<dbReference type="SFLD" id="SFLDG01137">
    <property type="entry name" value="C1.6.1:_Phosphoserine_Phosphat"/>
    <property type="match status" value="1"/>
</dbReference>
<keyword evidence="8" id="KW-0460">Magnesium</keyword>
<dbReference type="InterPro" id="IPR023214">
    <property type="entry name" value="HAD_sf"/>
</dbReference>
<dbReference type="SFLD" id="SFLDG01129">
    <property type="entry name" value="C1.5:_HAD__Beta-PGM__Phosphata"/>
    <property type="match status" value="1"/>
</dbReference>
<dbReference type="SFLD" id="SFLDF00029">
    <property type="entry name" value="phosphoserine_phosphatase"/>
    <property type="match status" value="1"/>
</dbReference>
<evidence type="ECO:0000256" key="6">
    <source>
        <dbReference type="ARBA" id="ARBA00022723"/>
    </source>
</evidence>
<dbReference type="InterPro" id="IPR004469">
    <property type="entry name" value="PSP"/>
</dbReference>
<evidence type="ECO:0000256" key="11">
    <source>
        <dbReference type="PIRSR" id="PIRSR604469-1"/>
    </source>
</evidence>
<evidence type="ECO:0000256" key="8">
    <source>
        <dbReference type="ARBA" id="ARBA00022842"/>
    </source>
</evidence>
<dbReference type="KEGG" id="msz:MSSIH_3646"/>
<dbReference type="GO" id="GO:0005737">
    <property type="term" value="C:cytoplasm"/>
    <property type="evidence" value="ECO:0007669"/>
    <property type="project" value="TreeGrafter"/>
</dbReference>
<dbReference type="HOGENOM" id="CLU_036368_4_3_2"/>
<keyword evidence="9" id="KW-0718">Serine biosynthesis</keyword>
<dbReference type="NCBIfam" id="TIGR01488">
    <property type="entry name" value="HAD-SF-IB"/>
    <property type="match status" value="1"/>
</dbReference>
<dbReference type="SFLD" id="SFLDG01136">
    <property type="entry name" value="C1.6:_Phosphoserine_Phosphatas"/>
    <property type="match status" value="1"/>
</dbReference>
<feature type="active site" description="Proton donor" evidence="11">
    <location>
        <position position="55"/>
    </location>
</feature>
<name>A0A0E3LBT6_9EURY</name>
<dbReference type="Pfam" id="PF00702">
    <property type="entry name" value="Hydrolase"/>
    <property type="match status" value="1"/>
</dbReference>
<evidence type="ECO:0000256" key="7">
    <source>
        <dbReference type="ARBA" id="ARBA00022801"/>
    </source>
</evidence>
<dbReference type="Proteomes" id="UP000033092">
    <property type="component" value="Chromosome"/>
</dbReference>
<dbReference type="Gene3D" id="3.40.50.1000">
    <property type="entry name" value="HAD superfamily/HAD-like"/>
    <property type="match status" value="1"/>
</dbReference>
<evidence type="ECO:0000256" key="5">
    <source>
        <dbReference type="ARBA" id="ARBA00022605"/>
    </source>
</evidence>
<evidence type="ECO:0000256" key="10">
    <source>
        <dbReference type="ARBA" id="ARBA00031693"/>
    </source>
</evidence>
<dbReference type="GO" id="GO:0000287">
    <property type="term" value="F:magnesium ion binding"/>
    <property type="evidence" value="ECO:0007669"/>
    <property type="project" value="TreeGrafter"/>
</dbReference>
<dbReference type="UniPathway" id="UPA00135">
    <property type="reaction ID" value="UER00198"/>
</dbReference>
<protein>
    <recommendedName>
        <fullName evidence="4">phosphoserine phosphatase</fullName>
        <ecNumber evidence="4">3.1.3.3</ecNumber>
    </recommendedName>
    <alternativeName>
        <fullName evidence="10">O-phosphoserine phosphohydrolase</fullName>
    </alternativeName>
</protein>
<dbReference type="SFLD" id="SFLDS00003">
    <property type="entry name" value="Haloacid_Dehalogenase"/>
    <property type="match status" value="1"/>
</dbReference>
<dbReference type="GO" id="GO:0006564">
    <property type="term" value="P:L-serine biosynthetic process"/>
    <property type="evidence" value="ECO:0007669"/>
    <property type="project" value="UniProtKB-KW"/>
</dbReference>
<keyword evidence="5" id="KW-0028">Amino-acid biosynthesis</keyword>
<dbReference type="PATRIC" id="fig|1434119.4.peg.4739"/>
<organism evidence="12 13">
    <name type="scientific">Methanosarcina siciliae HI350</name>
    <dbReference type="NCBI Taxonomy" id="1434119"/>
    <lineage>
        <taxon>Archaea</taxon>
        <taxon>Methanobacteriati</taxon>
        <taxon>Methanobacteriota</taxon>
        <taxon>Stenosarchaea group</taxon>
        <taxon>Methanomicrobia</taxon>
        <taxon>Methanosarcinales</taxon>
        <taxon>Methanosarcinaceae</taxon>
        <taxon>Methanosarcina</taxon>
    </lineage>
</organism>
<dbReference type="EMBL" id="CP009507">
    <property type="protein sequence ID" value="AKB34336.1"/>
    <property type="molecule type" value="Genomic_DNA"/>
</dbReference>
<evidence type="ECO:0000256" key="9">
    <source>
        <dbReference type="ARBA" id="ARBA00023299"/>
    </source>
</evidence>
<dbReference type="AlphaFoldDB" id="A0A0E3LBT6"/>
<dbReference type="PANTHER" id="PTHR43344">
    <property type="entry name" value="PHOSPHOSERINE PHOSPHATASE"/>
    <property type="match status" value="1"/>
</dbReference>
<feature type="active site" description="Nucleophile" evidence="11">
    <location>
        <position position="53"/>
    </location>
</feature>
<evidence type="ECO:0000256" key="1">
    <source>
        <dbReference type="ARBA" id="ARBA00001946"/>
    </source>
</evidence>
<dbReference type="NCBIfam" id="TIGR00338">
    <property type="entry name" value="serB"/>
    <property type="match status" value="1"/>
</dbReference>
<sequence>MSGYEDAAENGTLSGMPFFGKLSRYIYRYSGPGFDCVNCPMHNSTENKLIVFDMDSTLIDAETIDELARAAGVVSKVEEITKRAMYGDLDFEQALAERVRLLKGLPLETALDAVDQINLVPGAAELVLYVKQRGYKTAMISGGFTIAAEKIGETLGIDFVVSNELLVEEGCLTGEVVGPVTQSDSKAKVFEELVRLYNVRPEQCVVVGDGANDACIFEIAGFAIAFNPKPILREYADVVITIKDLRAVIPVLESLSYQCCNQAQHVDIEHY</sequence>
<dbReference type="PANTHER" id="PTHR43344:SF2">
    <property type="entry name" value="PHOSPHOSERINE PHOSPHATASE"/>
    <property type="match status" value="1"/>
</dbReference>
<reference evidence="12 13" key="1">
    <citation type="submission" date="2014-07" db="EMBL/GenBank/DDBJ databases">
        <title>Methanogenic archaea and the global carbon cycle.</title>
        <authorList>
            <person name="Henriksen J.R."/>
            <person name="Luke J."/>
            <person name="Reinhart S."/>
            <person name="Benedict M.N."/>
            <person name="Youngblut N.D."/>
            <person name="Metcalf M.E."/>
            <person name="Whitaker R.J."/>
            <person name="Metcalf W.W."/>
        </authorList>
    </citation>
    <scope>NUCLEOTIDE SEQUENCE [LARGE SCALE GENOMIC DNA]</scope>
    <source>
        <strain evidence="12 13">HI350</strain>
    </source>
</reference>
<gene>
    <name evidence="12" type="ORF">MSSIH_3646</name>
</gene>
<evidence type="ECO:0000313" key="13">
    <source>
        <dbReference type="Proteomes" id="UP000033092"/>
    </source>
</evidence>
<evidence type="ECO:0000256" key="4">
    <source>
        <dbReference type="ARBA" id="ARBA00012640"/>
    </source>
</evidence>
<dbReference type="EC" id="3.1.3.3" evidence="4"/>
<comment type="cofactor">
    <cofactor evidence="1">
        <name>Mg(2+)</name>
        <dbReference type="ChEBI" id="CHEBI:18420"/>
    </cofactor>
</comment>
<comment type="similarity">
    <text evidence="3">Belongs to the HAD-like hydrolase superfamily. SerB family.</text>
</comment>
<proteinExistence type="inferred from homology"/>
<evidence type="ECO:0000313" key="12">
    <source>
        <dbReference type="EMBL" id="AKB34336.1"/>
    </source>
</evidence>